<evidence type="ECO:0000256" key="5">
    <source>
        <dbReference type="ARBA" id="ARBA00023136"/>
    </source>
</evidence>
<dbReference type="Gene3D" id="2.10.60.10">
    <property type="entry name" value="CD59"/>
    <property type="match status" value="1"/>
</dbReference>
<evidence type="ECO:0000259" key="11">
    <source>
        <dbReference type="Pfam" id="PF00021"/>
    </source>
</evidence>
<evidence type="ECO:0000313" key="12">
    <source>
        <dbReference type="Ensembl" id="ENSKMAP00000002662.1"/>
    </source>
</evidence>
<comment type="similarity">
    <text evidence="9">Belongs to the SPACA4/bouncer family.</text>
</comment>
<dbReference type="GO" id="GO:0098552">
    <property type="term" value="C:side of membrane"/>
    <property type="evidence" value="ECO:0007669"/>
    <property type="project" value="UniProtKB-KW"/>
</dbReference>
<evidence type="ECO:0000256" key="9">
    <source>
        <dbReference type="ARBA" id="ARBA00029446"/>
    </source>
</evidence>
<dbReference type="PANTHER" id="PTHR47613:SF1">
    <property type="entry name" value="SPERM ACROSOME MEMBRANE-ASSOCIATED PROTEIN 4"/>
    <property type="match status" value="1"/>
</dbReference>
<keyword evidence="8" id="KW-0449">Lipoprotein</keyword>
<dbReference type="GO" id="GO:0035036">
    <property type="term" value="P:sperm-egg recognition"/>
    <property type="evidence" value="ECO:0007669"/>
    <property type="project" value="TreeGrafter"/>
</dbReference>
<proteinExistence type="inferred from homology"/>
<evidence type="ECO:0000256" key="6">
    <source>
        <dbReference type="ARBA" id="ARBA00023157"/>
    </source>
</evidence>
<keyword evidence="2" id="KW-1003">Cell membrane</keyword>
<dbReference type="SUPFAM" id="SSF57302">
    <property type="entry name" value="Snake toxin-like"/>
    <property type="match status" value="1"/>
</dbReference>
<evidence type="ECO:0000256" key="7">
    <source>
        <dbReference type="ARBA" id="ARBA00023180"/>
    </source>
</evidence>
<dbReference type="PANTHER" id="PTHR47613">
    <property type="entry name" value="SPERM ACROSOME MEMBRANE-ASSOCIATED PROTEIN 4"/>
    <property type="match status" value="1"/>
</dbReference>
<dbReference type="GO" id="GO:0005886">
    <property type="term" value="C:plasma membrane"/>
    <property type="evidence" value="ECO:0007669"/>
    <property type="project" value="UniProtKB-SubCell"/>
</dbReference>
<evidence type="ECO:0000256" key="4">
    <source>
        <dbReference type="ARBA" id="ARBA00022729"/>
    </source>
</evidence>
<keyword evidence="10" id="KW-1133">Transmembrane helix</keyword>
<name>A0A3Q3ELC3_KRYMA</name>
<keyword evidence="6" id="KW-1015">Disulfide bond</keyword>
<evidence type="ECO:0000256" key="10">
    <source>
        <dbReference type="SAM" id="Phobius"/>
    </source>
</evidence>
<organism evidence="12 13">
    <name type="scientific">Kryptolebias marmoratus</name>
    <name type="common">Mangrove killifish</name>
    <name type="synonym">Rivulus marmoratus</name>
    <dbReference type="NCBI Taxonomy" id="37003"/>
    <lineage>
        <taxon>Eukaryota</taxon>
        <taxon>Metazoa</taxon>
        <taxon>Chordata</taxon>
        <taxon>Craniata</taxon>
        <taxon>Vertebrata</taxon>
        <taxon>Euteleostomi</taxon>
        <taxon>Actinopterygii</taxon>
        <taxon>Neopterygii</taxon>
        <taxon>Teleostei</taxon>
        <taxon>Neoteleostei</taxon>
        <taxon>Acanthomorphata</taxon>
        <taxon>Ovalentaria</taxon>
        <taxon>Atherinomorphae</taxon>
        <taxon>Cyprinodontiformes</taxon>
        <taxon>Rivulidae</taxon>
        <taxon>Kryptolebias</taxon>
    </lineage>
</organism>
<feature type="domain" description="UPAR/Ly6" evidence="11">
    <location>
        <begin position="30"/>
        <end position="110"/>
    </location>
</feature>
<keyword evidence="5 10" id="KW-0472">Membrane</keyword>
<evidence type="ECO:0000256" key="3">
    <source>
        <dbReference type="ARBA" id="ARBA00022622"/>
    </source>
</evidence>
<dbReference type="InterPro" id="IPR045860">
    <property type="entry name" value="Snake_toxin-like_sf"/>
</dbReference>
<keyword evidence="3" id="KW-0336">GPI-anchor</keyword>
<dbReference type="CDD" id="cd23597">
    <property type="entry name" value="TFP_LU_ECD_Bncr"/>
    <property type="match status" value="1"/>
</dbReference>
<dbReference type="InterPro" id="IPR046354">
    <property type="entry name" value="SPACA4/Bouncer"/>
</dbReference>
<keyword evidence="4" id="KW-0732">Signal</keyword>
<reference evidence="12" key="1">
    <citation type="submission" date="2025-08" db="UniProtKB">
        <authorList>
            <consortium name="Ensembl"/>
        </authorList>
    </citation>
    <scope>IDENTIFICATION</scope>
</reference>
<evidence type="ECO:0000256" key="8">
    <source>
        <dbReference type="ARBA" id="ARBA00023288"/>
    </source>
</evidence>
<accession>A0A3Q3ELC3</accession>
<dbReference type="Pfam" id="PF00021">
    <property type="entry name" value="UPAR_LY6"/>
    <property type="match status" value="1"/>
</dbReference>
<evidence type="ECO:0000313" key="13">
    <source>
        <dbReference type="Proteomes" id="UP000264800"/>
    </source>
</evidence>
<dbReference type="InterPro" id="IPR016054">
    <property type="entry name" value="LY6_UPA_recep-like"/>
</dbReference>
<protein>
    <recommendedName>
        <fullName evidence="11">UPAR/Ly6 domain-containing protein</fullName>
    </recommendedName>
</protein>
<feature type="transmembrane region" description="Helical" evidence="10">
    <location>
        <begin position="12"/>
        <end position="36"/>
    </location>
</feature>
<dbReference type="OMA" id="CCCKDNC"/>
<dbReference type="GeneTree" id="ENSGT00940000176894"/>
<comment type="subcellular location">
    <subcellularLocation>
        <location evidence="1">Cell membrane</location>
        <topology evidence="1">Lipid-anchor</topology>
        <topology evidence="1">GPI-anchor</topology>
    </subcellularLocation>
</comment>
<evidence type="ECO:0000256" key="1">
    <source>
        <dbReference type="ARBA" id="ARBA00004609"/>
    </source>
</evidence>
<dbReference type="AlphaFoldDB" id="A0A3Q3ELC3"/>
<reference evidence="12" key="2">
    <citation type="submission" date="2025-09" db="UniProtKB">
        <authorList>
            <consortium name="Ensembl"/>
        </authorList>
    </citation>
    <scope>IDENTIFICATION</scope>
</reference>
<dbReference type="Proteomes" id="UP000264800">
    <property type="component" value="Unplaced"/>
</dbReference>
<keyword evidence="10" id="KW-0812">Transmembrane</keyword>
<keyword evidence="13" id="KW-1185">Reference proteome</keyword>
<keyword evidence="7" id="KW-0325">Glycoprotein</keyword>
<sequence>MDVHLSGPGWFLTSIIFVSALVLPALTLDGLSCYFCPLQLKGKSCSNLTSECLPSQRCSSSRGRYGSVHILSAQGCVDAGLCGSHEMVSYRGVAYNVSHTCCCKDNCNHAPKSDTSLKKATTLHVLLVSLLQHT</sequence>
<dbReference type="Ensembl" id="ENSKMAT00000002715.1">
    <property type="protein sequence ID" value="ENSKMAP00000002662.1"/>
    <property type="gene ID" value="ENSKMAG00000002043.1"/>
</dbReference>
<evidence type="ECO:0000256" key="2">
    <source>
        <dbReference type="ARBA" id="ARBA00022475"/>
    </source>
</evidence>